<dbReference type="InterPro" id="IPR002371">
    <property type="entry name" value="FlgK"/>
</dbReference>
<dbReference type="InterPro" id="IPR053927">
    <property type="entry name" value="FlgK_helical"/>
</dbReference>
<dbReference type="GO" id="GO:0005198">
    <property type="term" value="F:structural molecule activity"/>
    <property type="evidence" value="ECO:0007669"/>
    <property type="project" value="UniProtKB-UniRule"/>
</dbReference>
<keyword evidence="6 7" id="KW-0975">Bacterial flagellum</keyword>
<gene>
    <name evidence="7 11" type="primary">flgK</name>
    <name evidence="11" type="ORF">P8936_08975</name>
</gene>
<comment type="similarity">
    <text evidence="3 7">Belongs to the flagella basal body rod proteins family.</text>
</comment>
<evidence type="ECO:0000256" key="3">
    <source>
        <dbReference type="ARBA" id="ARBA00009677"/>
    </source>
</evidence>
<comment type="subcellular location">
    <subcellularLocation>
        <location evidence="1 7">Bacterial flagellum</location>
    </subcellularLocation>
    <subcellularLocation>
        <location evidence="2 7">Secreted</location>
    </subcellularLocation>
</comment>
<keyword evidence="11" id="KW-0969">Cilium</keyword>
<dbReference type="Pfam" id="PF06429">
    <property type="entry name" value="Flg_bbr_C"/>
    <property type="match status" value="1"/>
</dbReference>
<dbReference type="NCBIfam" id="TIGR02492">
    <property type="entry name" value="flgK_ends"/>
    <property type="match status" value="1"/>
</dbReference>
<evidence type="ECO:0000256" key="5">
    <source>
        <dbReference type="ARBA" id="ARBA00022525"/>
    </source>
</evidence>
<dbReference type="Pfam" id="PF22638">
    <property type="entry name" value="FlgK_D1"/>
    <property type="match status" value="1"/>
</dbReference>
<organism evidence="11">
    <name type="scientific">Edaphobacter paludis</name>
    <dbReference type="NCBI Taxonomy" id="3035702"/>
    <lineage>
        <taxon>Bacteria</taxon>
        <taxon>Pseudomonadati</taxon>
        <taxon>Acidobacteriota</taxon>
        <taxon>Terriglobia</taxon>
        <taxon>Terriglobales</taxon>
        <taxon>Acidobacteriaceae</taxon>
        <taxon>Edaphobacter</taxon>
    </lineage>
</organism>
<dbReference type="PANTHER" id="PTHR30033">
    <property type="entry name" value="FLAGELLAR HOOK-ASSOCIATED PROTEIN 1"/>
    <property type="match status" value="1"/>
</dbReference>
<evidence type="ECO:0000259" key="8">
    <source>
        <dbReference type="Pfam" id="PF00460"/>
    </source>
</evidence>
<feature type="domain" description="Flagellar basal body rod protein N-terminal" evidence="8">
    <location>
        <begin position="8"/>
        <end position="38"/>
    </location>
</feature>
<dbReference type="SUPFAM" id="SSF64518">
    <property type="entry name" value="Phase 1 flagellin"/>
    <property type="match status" value="1"/>
</dbReference>
<evidence type="ECO:0000256" key="6">
    <source>
        <dbReference type="ARBA" id="ARBA00023143"/>
    </source>
</evidence>
<dbReference type="RefSeq" id="WP_348269319.1">
    <property type="nucleotide sequence ID" value="NZ_CP121195.1"/>
</dbReference>
<evidence type="ECO:0000313" key="11">
    <source>
        <dbReference type="EMBL" id="XBH11848.1"/>
    </source>
</evidence>
<dbReference type="GO" id="GO:0009424">
    <property type="term" value="C:bacterial-type flagellum hook"/>
    <property type="evidence" value="ECO:0007669"/>
    <property type="project" value="UniProtKB-UniRule"/>
</dbReference>
<dbReference type="InterPro" id="IPR010930">
    <property type="entry name" value="Flg_bb/hook_C_dom"/>
</dbReference>
<name>A0AAU7D3Y7_9BACT</name>
<feature type="domain" description="Flagellar hook-associated protein FlgK helical" evidence="10">
    <location>
        <begin position="109"/>
        <end position="327"/>
    </location>
</feature>
<reference evidence="11" key="1">
    <citation type="submission" date="2023-03" db="EMBL/GenBank/DDBJ databases">
        <title>Edaphobacter sp.</title>
        <authorList>
            <person name="Huber K.J."/>
            <person name="Papendorf J."/>
            <person name="Pilke C."/>
            <person name="Bunk B."/>
            <person name="Sproeer C."/>
            <person name="Pester M."/>
        </authorList>
    </citation>
    <scope>NUCLEOTIDE SEQUENCE</scope>
    <source>
        <strain evidence="11">DSM 109920</strain>
    </source>
</reference>
<evidence type="ECO:0000256" key="2">
    <source>
        <dbReference type="ARBA" id="ARBA00004613"/>
    </source>
</evidence>
<evidence type="ECO:0000256" key="4">
    <source>
        <dbReference type="ARBA" id="ARBA00016244"/>
    </source>
</evidence>
<evidence type="ECO:0000256" key="1">
    <source>
        <dbReference type="ARBA" id="ARBA00004365"/>
    </source>
</evidence>
<proteinExistence type="inferred from homology"/>
<protein>
    <recommendedName>
        <fullName evidence="4 7">Flagellar hook-associated protein 1</fullName>
        <shortName evidence="7">HAP1</shortName>
    </recommendedName>
</protein>
<dbReference type="EMBL" id="CP121195">
    <property type="protein sequence ID" value="XBH11848.1"/>
    <property type="molecule type" value="Genomic_DNA"/>
</dbReference>
<dbReference type="GO" id="GO:0044780">
    <property type="term" value="P:bacterial-type flagellum assembly"/>
    <property type="evidence" value="ECO:0007669"/>
    <property type="project" value="InterPro"/>
</dbReference>
<accession>A0AAU7D3Y7</accession>
<evidence type="ECO:0000256" key="7">
    <source>
        <dbReference type="RuleBase" id="RU362065"/>
    </source>
</evidence>
<dbReference type="AlphaFoldDB" id="A0AAU7D3Y7"/>
<feature type="domain" description="Flagellar basal-body/hook protein C-terminal" evidence="9">
    <location>
        <begin position="420"/>
        <end position="460"/>
    </location>
</feature>
<evidence type="ECO:0000259" key="10">
    <source>
        <dbReference type="Pfam" id="PF22638"/>
    </source>
</evidence>
<dbReference type="GO" id="GO:0005576">
    <property type="term" value="C:extracellular region"/>
    <property type="evidence" value="ECO:0007669"/>
    <property type="project" value="UniProtKB-SubCell"/>
</dbReference>
<dbReference type="PRINTS" id="PR01005">
    <property type="entry name" value="FLGHOOKAP1"/>
</dbReference>
<keyword evidence="11" id="KW-0282">Flagellum</keyword>
<dbReference type="Pfam" id="PF00460">
    <property type="entry name" value="Flg_bb_rod"/>
    <property type="match status" value="1"/>
</dbReference>
<keyword evidence="11" id="KW-0966">Cell projection</keyword>
<sequence length="467" mass="46792">MGTLTSLMDLAGQALMADQNALNITANNVGNQNTPGYTREVVNWQPTDAVTLSGTSYSTGITSTAVSQRDRILEQRVQQQTQTQSQSGALESALQQVQNIVGLSSTSTSASSTALGSAVDGFFNSLSTLEGNPSDDSTRQSVLTAANNLTSVFNSAANQLAQVGTGLDQQVGTVVGQVNALTKTIASLNQQIASTSTSPSGDAGALEDQRQLAITQLSQYVGLNQITTESNGITLTTANGAALVSGSQSFALSTTSVAGKTDVVAGGVDVTSGLSGGQLGGVLQARDQELPTYASALDNLAYGIGTAVNAQNALGTDGNGNLGAAIFSLPASAPGAATSIQVATSDPHAIAAAATGQGSSGNGNAVAMANLATANTVAGQTATGFLASFLGGIGNDTAGATTDNAAQQATLTQLTSQRNSLSGVSLDEEASNLTQYQRSYEAAAKVFSIVDSLMASALNLGVETTVT</sequence>
<keyword evidence="5 7" id="KW-0964">Secreted</keyword>
<dbReference type="PANTHER" id="PTHR30033:SF1">
    <property type="entry name" value="FLAGELLAR HOOK-ASSOCIATED PROTEIN 1"/>
    <property type="match status" value="1"/>
</dbReference>
<evidence type="ECO:0000259" key="9">
    <source>
        <dbReference type="Pfam" id="PF06429"/>
    </source>
</evidence>
<dbReference type="InterPro" id="IPR001444">
    <property type="entry name" value="Flag_bb_rod_N"/>
</dbReference>